<sequence length="95" mass="10540">MYARIVRASLTAETAENAVIYFQNTVLPALQQHAGFAFGHCFYSPADHHALMVSVWESQEARLSAETSGLLHQAVSHLGHYFDGKPTVDYYQVAV</sequence>
<name>A0A0E3ZTX9_9BACT</name>
<gene>
    <name evidence="1" type="ORF">SD10_07865</name>
</gene>
<dbReference type="EMBL" id="CP010429">
    <property type="protein sequence ID" value="AKD54835.1"/>
    <property type="molecule type" value="Genomic_DNA"/>
</dbReference>
<keyword evidence="2" id="KW-1185">Reference proteome</keyword>
<dbReference type="KEGG" id="srd:SD10_07865"/>
<protein>
    <recommendedName>
        <fullName evidence="3">ABM domain-containing protein</fullName>
    </recommendedName>
</protein>
<dbReference type="OrthoDB" id="962154at2"/>
<evidence type="ECO:0000313" key="1">
    <source>
        <dbReference type="EMBL" id="AKD54835.1"/>
    </source>
</evidence>
<dbReference type="Proteomes" id="UP000033054">
    <property type="component" value="Chromosome"/>
</dbReference>
<dbReference type="RefSeq" id="WP_046376435.1">
    <property type="nucleotide sequence ID" value="NZ_CP010429.1"/>
</dbReference>
<proteinExistence type="predicted"/>
<organism evidence="1 2">
    <name type="scientific">Spirosoma radiotolerans</name>
    <dbReference type="NCBI Taxonomy" id="1379870"/>
    <lineage>
        <taxon>Bacteria</taxon>
        <taxon>Pseudomonadati</taxon>
        <taxon>Bacteroidota</taxon>
        <taxon>Cytophagia</taxon>
        <taxon>Cytophagales</taxon>
        <taxon>Cytophagaceae</taxon>
        <taxon>Spirosoma</taxon>
    </lineage>
</organism>
<accession>A0A0E3ZTX9</accession>
<evidence type="ECO:0008006" key="3">
    <source>
        <dbReference type="Google" id="ProtNLM"/>
    </source>
</evidence>
<dbReference type="AlphaFoldDB" id="A0A0E3ZTX9"/>
<reference evidence="1 2" key="1">
    <citation type="journal article" date="2014" name="Curr. Microbiol.">
        <title>Spirosoma radiotolerans sp. nov., a gamma-radiation-resistant bacterium isolated from gamma ray-irradiated soil.</title>
        <authorList>
            <person name="Lee J.J."/>
            <person name="Srinivasan S."/>
            <person name="Lim S."/>
            <person name="Joe M."/>
            <person name="Im S."/>
            <person name="Bae S.I."/>
            <person name="Park K.R."/>
            <person name="Han J.H."/>
            <person name="Park S.H."/>
            <person name="Joo B.M."/>
            <person name="Park S.J."/>
            <person name="Kim M.K."/>
        </authorList>
    </citation>
    <scope>NUCLEOTIDE SEQUENCE [LARGE SCALE GENOMIC DNA]</scope>
    <source>
        <strain evidence="1 2">DG5A</strain>
    </source>
</reference>
<dbReference type="SUPFAM" id="SSF54909">
    <property type="entry name" value="Dimeric alpha+beta barrel"/>
    <property type="match status" value="1"/>
</dbReference>
<dbReference type="Gene3D" id="3.30.70.100">
    <property type="match status" value="1"/>
</dbReference>
<dbReference type="HOGENOM" id="CLU_2371367_0_0_10"/>
<dbReference type="PATRIC" id="fig|1379870.5.peg.1706"/>
<evidence type="ECO:0000313" key="2">
    <source>
        <dbReference type="Proteomes" id="UP000033054"/>
    </source>
</evidence>
<dbReference type="InterPro" id="IPR011008">
    <property type="entry name" value="Dimeric_a/b-barrel"/>
</dbReference>